<feature type="domain" description="Ig-like" evidence="2">
    <location>
        <begin position="1"/>
        <end position="111"/>
    </location>
</feature>
<dbReference type="InParanoid" id="A0A3P8VDT7"/>
<evidence type="ECO:0000313" key="3">
    <source>
        <dbReference type="Ensembl" id="ENSCSEP00000011381.1"/>
    </source>
</evidence>
<keyword evidence="1" id="KW-0472">Membrane</keyword>
<dbReference type="Ensembl" id="ENSCSET00000011522.1">
    <property type="protein sequence ID" value="ENSCSEP00000011381.1"/>
    <property type="gene ID" value="ENSCSEG00000007321.1"/>
</dbReference>
<name>A0A3P8VDT7_CYNSE</name>
<keyword evidence="1" id="KW-0812">Transmembrane</keyword>
<dbReference type="SUPFAM" id="SSF48726">
    <property type="entry name" value="Immunoglobulin"/>
    <property type="match status" value="1"/>
</dbReference>
<reference evidence="3" key="2">
    <citation type="submission" date="2025-08" db="UniProtKB">
        <authorList>
            <consortium name="Ensembl"/>
        </authorList>
    </citation>
    <scope>IDENTIFICATION</scope>
</reference>
<keyword evidence="4" id="KW-1185">Reference proteome</keyword>
<dbReference type="PROSITE" id="PS50835">
    <property type="entry name" value="IG_LIKE"/>
    <property type="match status" value="1"/>
</dbReference>
<evidence type="ECO:0000259" key="2">
    <source>
        <dbReference type="PROSITE" id="PS50835"/>
    </source>
</evidence>
<organism evidence="3 4">
    <name type="scientific">Cynoglossus semilaevis</name>
    <name type="common">Tongue sole</name>
    <dbReference type="NCBI Taxonomy" id="244447"/>
    <lineage>
        <taxon>Eukaryota</taxon>
        <taxon>Metazoa</taxon>
        <taxon>Chordata</taxon>
        <taxon>Craniata</taxon>
        <taxon>Vertebrata</taxon>
        <taxon>Euteleostomi</taxon>
        <taxon>Actinopterygii</taxon>
        <taxon>Neopterygii</taxon>
        <taxon>Teleostei</taxon>
        <taxon>Neoteleostei</taxon>
        <taxon>Acanthomorphata</taxon>
        <taxon>Carangaria</taxon>
        <taxon>Pleuronectiformes</taxon>
        <taxon>Pleuronectoidei</taxon>
        <taxon>Cynoglossidae</taxon>
        <taxon>Cynoglossinae</taxon>
        <taxon>Cynoglossus</taxon>
    </lineage>
</organism>
<reference evidence="3" key="3">
    <citation type="submission" date="2025-09" db="UniProtKB">
        <authorList>
            <consortium name="Ensembl"/>
        </authorList>
    </citation>
    <scope>IDENTIFICATION</scope>
</reference>
<dbReference type="InterPro" id="IPR036179">
    <property type="entry name" value="Ig-like_dom_sf"/>
</dbReference>
<protein>
    <recommendedName>
        <fullName evidence="2">Ig-like domain-containing protein</fullName>
    </recommendedName>
</protein>
<dbReference type="Proteomes" id="UP000265120">
    <property type="component" value="Chromosome 4"/>
</dbReference>
<evidence type="ECO:0000256" key="1">
    <source>
        <dbReference type="SAM" id="Phobius"/>
    </source>
</evidence>
<evidence type="ECO:0000313" key="4">
    <source>
        <dbReference type="Proteomes" id="UP000265120"/>
    </source>
</evidence>
<dbReference type="InterPro" id="IPR007110">
    <property type="entry name" value="Ig-like_dom"/>
</dbReference>
<feature type="transmembrane region" description="Helical" evidence="1">
    <location>
        <begin position="128"/>
        <end position="148"/>
    </location>
</feature>
<keyword evidence="1" id="KW-1133">Transmembrane helix</keyword>
<accession>A0A3P8VDT7</accession>
<dbReference type="AlphaFoldDB" id="A0A3P8VDT7"/>
<proteinExistence type="predicted"/>
<dbReference type="Gene3D" id="2.60.40.10">
    <property type="entry name" value="Immunoglobulins"/>
    <property type="match status" value="1"/>
</dbReference>
<sequence length="162" mass="17986">DAVPAASVSWLLPAGVSVVSWSNFTSHNGSYSVREVFLLPACSNSQTFPFLQGQINFTSCLCFRSDGVFVYTEGSAVVFQSGLTEEDQGLYTCRASFYHHGATVRIQVEVTSQDEQFGQGLLCTAHTAFFAVLWHPLVAIYFSMLICLKSCYHSDITNFWRL</sequence>
<reference evidence="3 4" key="1">
    <citation type="journal article" date="2014" name="Nat. Genet.">
        <title>Whole-genome sequence of a flatfish provides insights into ZW sex chromosome evolution and adaptation to a benthic lifestyle.</title>
        <authorList>
            <person name="Chen S."/>
            <person name="Zhang G."/>
            <person name="Shao C."/>
            <person name="Huang Q."/>
            <person name="Liu G."/>
            <person name="Zhang P."/>
            <person name="Song W."/>
            <person name="An N."/>
            <person name="Chalopin D."/>
            <person name="Volff J.N."/>
            <person name="Hong Y."/>
            <person name="Li Q."/>
            <person name="Sha Z."/>
            <person name="Zhou H."/>
            <person name="Xie M."/>
            <person name="Yu Q."/>
            <person name="Liu Y."/>
            <person name="Xiang H."/>
            <person name="Wang N."/>
            <person name="Wu K."/>
            <person name="Yang C."/>
            <person name="Zhou Q."/>
            <person name="Liao X."/>
            <person name="Yang L."/>
            <person name="Hu Q."/>
            <person name="Zhang J."/>
            <person name="Meng L."/>
            <person name="Jin L."/>
            <person name="Tian Y."/>
            <person name="Lian J."/>
            <person name="Yang J."/>
            <person name="Miao G."/>
            <person name="Liu S."/>
            <person name="Liang Z."/>
            <person name="Yan F."/>
            <person name="Li Y."/>
            <person name="Sun B."/>
            <person name="Zhang H."/>
            <person name="Zhang J."/>
            <person name="Zhu Y."/>
            <person name="Du M."/>
            <person name="Zhao Y."/>
            <person name="Schartl M."/>
            <person name="Tang Q."/>
            <person name="Wang J."/>
        </authorList>
    </citation>
    <scope>NUCLEOTIDE SEQUENCE</scope>
</reference>
<dbReference type="InterPro" id="IPR013783">
    <property type="entry name" value="Ig-like_fold"/>
</dbReference>